<feature type="region of interest" description="Disordered" evidence="1">
    <location>
        <begin position="302"/>
        <end position="321"/>
    </location>
</feature>
<feature type="compositionally biased region" description="Basic residues" evidence="1">
    <location>
        <begin position="312"/>
        <end position="321"/>
    </location>
</feature>
<dbReference type="RefSeq" id="WP_135190373.1">
    <property type="nucleotide sequence ID" value="NZ_SPUM01000094.1"/>
</dbReference>
<name>A0A4Y9SY20_9BURK</name>
<dbReference type="EMBL" id="SPUM01000094">
    <property type="protein sequence ID" value="TFW31332.1"/>
    <property type="molecule type" value="Genomic_DNA"/>
</dbReference>
<dbReference type="PANTHER" id="PTHR12461:SF105">
    <property type="entry name" value="HYPOXIA-INDUCIBLE FACTOR 1-ALPHA INHIBITOR"/>
    <property type="match status" value="1"/>
</dbReference>
<feature type="domain" description="JmjC" evidence="2">
    <location>
        <begin position="111"/>
        <end position="268"/>
    </location>
</feature>
<evidence type="ECO:0000259" key="2">
    <source>
        <dbReference type="PROSITE" id="PS51184"/>
    </source>
</evidence>
<evidence type="ECO:0000313" key="4">
    <source>
        <dbReference type="Proteomes" id="UP000297258"/>
    </source>
</evidence>
<evidence type="ECO:0000313" key="3">
    <source>
        <dbReference type="EMBL" id="TFW31332.1"/>
    </source>
</evidence>
<organism evidence="3 4">
    <name type="scientific">Massilia horti</name>
    <dbReference type="NCBI Taxonomy" id="2562153"/>
    <lineage>
        <taxon>Bacteria</taxon>
        <taxon>Pseudomonadati</taxon>
        <taxon>Pseudomonadota</taxon>
        <taxon>Betaproteobacteria</taxon>
        <taxon>Burkholderiales</taxon>
        <taxon>Oxalobacteraceae</taxon>
        <taxon>Telluria group</taxon>
        <taxon>Massilia</taxon>
    </lineage>
</organism>
<dbReference type="PROSITE" id="PS51184">
    <property type="entry name" value="JMJC"/>
    <property type="match status" value="1"/>
</dbReference>
<sequence length="321" mass="36267">MNSPAEYRDLDPARFESIVAGSYRPAILRGFVRHWPAVQKARQSPETLCQYLLGHVNDHEVDAVMTPPFEQGRLFYKPDMEGFNFVRNKVPVARVIEQLARYSQFEAPPSVAIQSALIDECMPRFAAENVAPALPPSVRPRLWLGNTITTPAHFDESYNLACVVSGQRRFTLFPPEQVGNLYIGPLDFAPTPTPISMVNFSAPDYEKHPRFRTALQHALVADLLPGDALYIPTLWWHHVQSNGVLNMMVNYWWKNEQPAADACGSFEALVAALKAMKHQPPEVRAAWGAIFHHYVFDPEQDPSAHLPEHKQGVLRKARPTR</sequence>
<dbReference type="Proteomes" id="UP000297258">
    <property type="component" value="Unassembled WGS sequence"/>
</dbReference>
<dbReference type="OrthoDB" id="479699at2"/>
<dbReference type="SMART" id="SM00558">
    <property type="entry name" value="JmjC"/>
    <property type="match status" value="1"/>
</dbReference>
<gene>
    <name evidence="3" type="ORF">E4O92_14115</name>
</gene>
<protein>
    <submittedName>
        <fullName evidence="3">Cupin-like domain-containing protein</fullName>
    </submittedName>
</protein>
<comment type="caution">
    <text evidence="3">The sequence shown here is derived from an EMBL/GenBank/DDBJ whole genome shotgun (WGS) entry which is preliminary data.</text>
</comment>
<evidence type="ECO:0000256" key="1">
    <source>
        <dbReference type="SAM" id="MobiDB-lite"/>
    </source>
</evidence>
<dbReference type="PANTHER" id="PTHR12461">
    <property type="entry name" value="HYPOXIA-INDUCIBLE FACTOR 1 ALPHA INHIBITOR-RELATED"/>
    <property type="match status" value="1"/>
</dbReference>
<dbReference type="Pfam" id="PF13621">
    <property type="entry name" value="Cupin_8"/>
    <property type="match status" value="1"/>
</dbReference>
<keyword evidence="4" id="KW-1185">Reference proteome</keyword>
<dbReference type="AlphaFoldDB" id="A0A4Y9SY20"/>
<reference evidence="3 4" key="1">
    <citation type="submission" date="2019-03" db="EMBL/GenBank/DDBJ databases">
        <title>Draft genome of Massilia hortus sp. nov., a novel bacterial species of the Oxalobacteraceae family.</title>
        <authorList>
            <person name="Peta V."/>
            <person name="Raths R."/>
            <person name="Bucking H."/>
        </authorList>
    </citation>
    <scope>NUCLEOTIDE SEQUENCE [LARGE SCALE GENOMIC DNA]</scope>
    <source>
        <strain evidence="3 4">ONC3</strain>
    </source>
</reference>
<dbReference type="InterPro" id="IPR003347">
    <property type="entry name" value="JmjC_dom"/>
</dbReference>
<accession>A0A4Y9SY20</accession>
<proteinExistence type="predicted"/>
<dbReference type="Gene3D" id="2.60.120.10">
    <property type="entry name" value="Jelly Rolls"/>
    <property type="match status" value="1"/>
</dbReference>
<dbReference type="SUPFAM" id="SSF51197">
    <property type="entry name" value="Clavaminate synthase-like"/>
    <property type="match status" value="1"/>
</dbReference>
<dbReference type="InterPro" id="IPR041667">
    <property type="entry name" value="Cupin_8"/>
</dbReference>
<dbReference type="InterPro" id="IPR014710">
    <property type="entry name" value="RmlC-like_jellyroll"/>
</dbReference>